<protein>
    <submittedName>
        <fullName evidence="4">Lipid-binding SYLF domain-containing protein</fullName>
    </submittedName>
</protein>
<dbReference type="Proteomes" id="UP001305521">
    <property type="component" value="Chromosome"/>
</dbReference>
<evidence type="ECO:0000256" key="1">
    <source>
        <dbReference type="SAM" id="MobiDB-lite"/>
    </source>
</evidence>
<organism evidence="4 5">
    <name type="scientific">Sediminicoccus rosea</name>
    <dbReference type="NCBI Taxonomy" id="1225128"/>
    <lineage>
        <taxon>Bacteria</taxon>
        <taxon>Pseudomonadati</taxon>
        <taxon>Pseudomonadota</taxon>
        <taxon>Alphaproteobacteria</taxon>
        <taxon>Acetobacterales</taxon>
        <taxon>Roseomonadaceae</taxon>
        <taxon>Sediminicoccus</taxon>
    </lineage>
</organism>
<dbReference type="CDD" id="cd11524">
    <property type="entry name" value="SYLF"/>
    <property type="match status" value="1"/>
</dbReference>
<evidence type="ECO:0000259" key="3">
    <source>
        <dbReference type="Pfam" id="PF04366"/>
    </source>
</evidence>
<keyword evidence="5" id="KW-1185">Reference proteome</keyword>
<feature type="compositionally biased region" description="Low complexity" evidence="1">
    <location>
        <begin position="230"/>
        <end position="244"/>
    </location>
</feature>
<name>A0ABZ0PHT7_9PROT</name>
<dbReference type="Pfam" id="PF04366">
    <property type="entry name" value="Ysc84"/>
    <property type="match status" value="1"/>
</dbReference>
<proteinExistence type="predicted"/>
<evidence type="ECO:0000313" key="5">
    <source>
        <dbReference type="Proteomes" id="UP001305521"/>
    </source>
</evidence>
<dbReference type="InterPro" id="IPR007461">
    <property type="entry name" value="Ysc84_actin-binding"/>
</dbReference>
<feature type="domain" description="Ysc84 actin-binding" evidence="3">
    <location>
        <begin position="100"/>
        <end position="220"/>
    </location>
</feature>
<dbReference type="PANTHER" id="PTHR15629:SF2">
    <property type="entry name" value="SH3 DOMAIN-CONTAINING YSC84-LIKE PROTEIN 1"/>
    <property type="match status" value="1"/>
</dbReference>
<keyword evidence="2" id="KW-0732">Signal</keyword>
<feature type="region of interest" description="Disordered" evidence="1">
    <location>
        <begin position="230"/>
        <end position="265"/>
    </location>
</feature>
<evidence type="ECO:0000313" key="4">
    <source>
        <dbReference type="EMBL" id="WPB84846.1"/>
    </source>
</evidence>
<dbReference type="InterPro" id="IPR051702">
    <property type="entry name" value="SH3_domain_YSC84-like"/>
</dbReference>
<evidence type="ECO:0000256" key="2">
    <source>
        <dbReference type="SAM" id="SignalP"/>
    </source>
</evidence>
<feature type="chain" id="PRO_5047471156" evidence="2">
    <location>
        <begin position="25"/>
        <end position="265"/>
    </location>
</feature>
<dbReference type="RefSeq" id="WP_318648809.1">
    <property type="nucleotide sequence ID" value="NZ_CP137852.1"/>
</dbReference>
<gene>
    <name evidence="4" type="ORF">R9Z33_22480</name>
</gene>
<dbReference type="EMBL" id="CP137852">
    <property type="protein sequence ID" value="WPB84846.1"/>
    <property type="molecule type" value="Genomic_DNA"/>
</dbReference>
<reference evidence="4 5" key="1">
    <citation type="submission" date="2023-11" db="EMBL/GenBank/DDBJ databases">
        <title>Arctic aerobic anoxygenic photoheterotroph Sediminicoccus rosea KRV36 adapts its photosynthesis to long days of polar summer.</title>
        <authorList>
            <person name="Tomasch J."/>
            <person name="Kopejtka K."/>
            <person name="Bily T."/>
            <person name="Gardiner A.T."/>
            <person name="Gardian Z."/>
            <person name="Shivaramu S."/>
            <person name="Koblizek M."/>
            <person name="Engelhardt F."/>
            <person name="Kaftan D."/>
        </authorList>
    </citation>
    <scope>NUCLEOTIDE SEQUENCE [LARGE SCALE GENOMIC DNA]</scope>
    <source>
        <strain evidence="4 5">R-30</strain>
    </source>
</reference>
<sequence>MRLVILAAAAALLAACAGSPGGNAPQSLVDRSALTVQDILSTGNDRLDAASVLRRARGAVVCPQSFRAAFFAGGSGGNCVLVGRDAAGSWSSPAFYAVGSGSLGFQAGIQDSQTLLLLMNDRALNAVIDRQFKFGADASLAIAHLGGSVEGATTTALGADILSFSRSRGLFAGLALEGSVLNPMPDWNAAYYGREVGAREIVISMSAHNPGADPLRAALMRFGAQATPAAAAPAPAAQPVASPAGNAAPRGSVGRTPLPPPPPSR</sequence>
<feature type="signal peptide" evidence="2">
    <location>
        <begin position="1"/>
        <end position="24"/>
    </location>
</feature>
<dbReference type="PANTHER" id="PTHR15629">
    <property type="entry name" value="SH3YL1 PROTEIN"/>
    <property type="match status" value="1"/>
</dbReference>
<dbReference type="PROSITE" id="PS51257">
    <property type="entry name" value="PROKAR_LIPOPROTEIN"/>
    <property type="match status" value="1"/>
</dbReference>
<accession>A0ABZ0PHT7</accession>